<evidence type="ECO:0000313" key="2">
    <source>
        <dbReference type="Proteomes" id="UP000001822"/>
    </source>
</evidence>
<organism evidence="1 2">
    <name type="scientific">Cytophaga hutchinsonii (strain ATCC 33406 / DSM 1761 / CIP 103989 / NBRC 15051 / NCIMB 9469 / D465)</name>
    <dbReference type="NCBI Taxonomy" id="269798"/>
    <lineage>
        <taxon>Bacteria</taxon>
        <taxon>Pseudomonadati</taxon>
        <taxon>Bacteroidota</taxon>
        <taxon>Cytophagia</taxon>
        <taxon>Cytophagales</taxon>
        <taxon>Cytophagaceae</taxon>
        <taxon>Cytophaga</taxon>
    </lineage>
</organism>
<dbReference type="EMBL" id="CP000383">
    <property type="protein sequence ID" value="ABG58326.1"/>
    <property type="molecule type" value="Genomic_DNA"/>
</dbReference>
<sequence length="58" mass="6564">MFELYRQIKSHAAAKMNQNQTRLNTTHDIQPIASASRTVIKSIYIPGIFRLSSVYVPG</sequence>
<dbReference type="KEGG" id="chu:CHU_1049"/>
<name>A0A6N4SPY6_CYTH3</name>
<accession>A0A6N4SPY6</accession>
<proteinExistence type="predicted"/>
<gene>
    <name evidence="1" type="ordered locus">CHU_1049</name>
</gene>
<dbReference type="Proteomes" id="UP000001822">
    <property type="component" value="Chromosome"/>
</dbReference>
<dbReference type="AlphaFoldDB" id="A0A6N4SPY6"/>
<protein>
    <submittedName>
        <fullName evidence="1">Uncharacterized protein</fullName>
    </submittedName>
</protein>
<evidence type="ECO:0000313" key="1">
    <source>
        <dbReference type="EMBL" id="ABG58326.1"/>
    </source>
</evidence>
<keyword evidence="2" id="KW-1185">Reference proteome</keyword>
<reference evidence="1 2" key="1">
    <citation type="journal article" date="2007" name="Appl. Environ. Microbiol.">
        <title>Genome sequence of the cellulolytic gliding bacterium Cytophaga hutchinsonii.</title>
        <authorList>
            <person name="Xie G."/>
            <person name="Bruce D.C."/>
            <person name="Challacombe J.F."/>
            <person name="Chertkov O."/>
            <person name="Detter J.C."/>
            <person name="Gilna P."/>
            <person name="Han C.S."/>
            <person name="Lucas S."/>
            <person name="Misra M."/>
            <person name="Myers G.L."/>
            <person name="Richardson P."/>
            <person name="Tapia R."/>
            <person name="Thayer N."/>
            <person name="Thompson L.S."/>
            <person name="Brettin T.S."/>
            <person name="Henrissat B."/>
            <person name="Wilson D.B."/>
            <person name="McBride M.J."/>
        </authorList>
    </citation>
    <scope>NUCLEOTIDE SEQUENCE [LARGE SCALE GENOMIC DNA]</scope>
    <source>
        <strain evidence="2">ATCC 33406 / DSM 1761 / CIP 103989 / NBRC 15051 / NCIMB 9469 / D465</strain>
    </source>
</reference>